<feature type="region of interest" description="Disordered" evidence="1">
    <location>
        <begin position="48"/>
        <end position="84"/>
    </location>
</feature>
<protein>
    <recommendedName>
        <fullName evidence="5">Outer membrane protein beta-barrel domain-containing protein</fullName>
    </recommendedName>
</protein>
<sequence length="533" mass="57645" precursor="true">MSVLKTAIVASSLVIIAALFATNASAQQRKTWGIDPHTSQSKLFRKRGTLQAQAEQQPKTEETSEQADASELVVPTPPPENPSRLHLELLPPLPLQDPAVQPAQFSEPLPTPLHSEPMPLEGMEYDGMQYEGIEYEGMAYGGVEYEYGGEYGPGMPSAEFHGHPGQACDARCRVEQYWGRVDYLYWWFDGAHAPPLVTSSDAGTDRADAGILGLATTSLLLGNETIGDSGSSGGRVEFGRWFPSRGNLGWHVAYMGVGDVEEHATYDSDSIAILARPFYSVEPGVTGPNAELVALPGELEGSASVLHSTSLDGFEFMFRQMLASGPKRRLQVVAGYQTNSLDDDLSIRDFKRVIGGGSGLAIGTTLTENDSFESENQFHGAALGVLASTRNCRWTMDLGMQLAFGTNRGKVSIDGSTTSSVPVAGAANSVETTPGGLLALGTNLGSYEKDSFAVIPQVHLGLGYDWNSRLRLLFGYRFLYWSQVARAAEQIDPSLNLSQLDAAGLSGEPRPRFDMRLTDFWAQGVNAGLEYRF</sequence>
<evidence type="ECO:0000313" key="3">
    <source>
        <dbReference type="EMBL" id="QEG42243.1"/>
    </source>
</evidence>
<dbReference type="EMBL" id="CP042914">
    <property type="protein sequence ID" value="QEG42243.1"/>
    <property type="molecule type" value="Genomic_DNA"/>
</dbReference>
<gene>
    <name evidence="3" type="ORF">UC8_42770</name>
</gene>
<dbReference type="InterPro" id="IPR011446">
    <property type="entry name" value="BBP7"/>
</dbReference>
<dbReference type="Proteomes" id="UP000325286">
    <property type="component" value="Chromosome"/>
</dbReference>
<feature type="signal peptide" evidence="2">
    <location>
        <begin position="1"/>
        <end position="26"/>
    </location>
</feature>
<dbReference type="KEGG" id="rul:UC8_42770"/>
<organism evidence="3 4">
    <name type="scientific">Roseimaritima ulvae</name>
    <dbReference type="NCBI Taxonomy" id="980254"/>
    <lineage>
        <taxon>Bacteria</taxon>
        <taxon>Pseudomonadati</taxon>
        <taxon>Planctomycetota</taxon>
        <taxon>Planctomycetia</taxon>
        <taxon>Pirellulales</taxon>
        <taxon>Pirellulaceae</taxon>
        <taxon>Roseimaritima</taxon>
    </lineage>
</organism>
<dbReference type="RefSeq" id="WP_068131455.1">
    <property type="nucleotide sequence ID" value="NZ_CP042914.1"/>
</dbReference>
<evidence type="ECO:0000256" key="2">
    <source>
        <dbReference type="SAM" id="SignalP"/>
    </source>
</evidence>
<dbReference type="Pfam" id="PF07585">
    <property type="entry name" value="BBP7"/>
    <property type="match status" value="1"/>
</dbReference>
<dbReference type="AlphaFoldDB" id="A0A5B9R745"/>
<evidence type="ECO:0000256" key="1">
    <source>
        <dbReference type="SAM" id="MobiDB-lite"/>
    </source>
</evidence>
<name>A0A5B9R745_9BACT</name>
<reference evidence="3 4" key="1">
    <citation type="submission" date="2019-08" db="EMBL/GenBank/DDBJ databases">
        <title>Deep-cultivation of Planctomycetes and their phenomic and genomic characterization uncovers novel biology.</title>
        <authorList>
            <person name="Wiegand S."/>
            <person name="Jogler M."/>
            <person name="Boedeker C."/>
            <person name="Pinto D."/>
            <person name="Vollmers J."/>
            <person name="Rivas-Marin E."/>
            <person name="Kohn T."/>
            <person name="Peeters S.H."/>
            <person name="Heuer A."/>
            <person name="Rast P."/>
            <person name="Oberbeckmann S."/>
            <person name="Bunk B."/>
            <person name="Jeske O."/>
            <person name="Meyerdierks A."/>
            <person name="Storesund J.E."/>
            <person name="Kallscheuer N."/>
            <person name="Luecker S."/>
            <person name="Lage O.M."/>
            <person name="Pohl T."/>
            <person name="Merkel B.J."/>
            <person name="Hornburger P."/>
            <person name="Mueller R.-W."/>
            <person name="Bruemmer F."/>
            <person name="Labrenz M."/>
            <person name="Spormann A.M."/>
            <person name="Op den Camp H."/>
            <person name="Overmann J."/>
            <person name="Amann R."/>
            <person name="Jetten M.S.M."/>
            <person name="Mascher T."/>
            <person name="Medema M.H."/>
            <person name="Devos D.P."/>
            <person name="Kaster A.-K."/>
            <person name="Ovreas L."/>
            <person name="Rohde M."/>
            <person name="Galperin M.Y."/>
            <person name="Jogler C."/>
        </authorList>
    </citation>
    <scope>NUCLEOTIDE SEQUENCE [LARGE SCALE GENOMIC DNA]</scope>
    <source>
        <strain evidence="3 4">UC8</strain>
    </source>
</reference>
<keyword evidence="4" id="KW-1185">Reference proteome</keyword>
<dbReference type="OrthoDB" id="8212403at2"/>
<accession>A0A5B9R745</accession>
<proteinExistence type="predicted"/>
<evidence type="ECO:0008006" key="5">
    <source>
        <dbReference type="Google" id="ProtNLM"/>
    </source>
</evidence>
<evidence type="ECO:0000313" key="4">
    <source>
        <dbReference type="Proteomes" id="UP000325286"/>
    </source>
</evidence>
<keyword evidence="2" id="KW-0732">Signal</keyword>
<feature type="chain" id="PRO_5023113190" description="Outer membrane protein beta-barrel domain-containing protein" evidence="2">
    <location>
        <begin position="27"/>
        <end position="533"/>
    </location>
</feature>